<evidence type="ECO:0000313" key="2">
    <source>
        <dbReference type="EMBL" id="KIX09240.1"/>
    </source>
</evidence>
<gene>
    <name evidence="2" type="ORF">Z518_00319</name>
</gene>
<dbReference type="Proteomes" id="UP000053617">
    <property type="component" value="Unassembled WGS sequence"/>
</dbReference>
<dbReference type="RefSeq" id="XP_013276376.1">
    <property type="nucleotide sequence ID" value="XM_013420922.1"/>
</dbReference>
<name>A0A0D2JII3_9EURO</name>
<dbReference type="OrthoDB" id="73691at2759"/>
<feature type="compositionally biased region" description="Low complexity" evidence="1">
    <location>
        <begin position="56"/>
        <end position="87"/>
    </location>
</feature>
<dbReference type="GeneID" id="25288390"/>
<dbReference type="HOGENOM" id="CLU_048785_0_0_1"/>
<sequence length="453" mass="51669">MRGPEVRLLLAHHGHASLNPRLTIYLIRPPRLTLRSSFKLPTTCGLIGHTQRALASTSTTTSIGSRTPSSPASSSSADLTSSTRTSSFQDLQSQHDEKHPTTANSSYPLIFLTKKFVPTHPIFWSDGLESTLPAKLTTPEPLRKEDFPNQQIPFGNQAKYYFELGKSYAGFYKTGLVNVWRNYKELQTIRQRVGRTRGLEDVVKYGLPQGAKSVPVLTRTDYQLALRTQHDLGKLIPFGIIFIICGEFTPMVIVGIGSAVVPYTCRIPKQEEKDLFRPVRIQDRYRTLLDNLKSQGAAAQKWQFEFLEAWWLRLNPFSKPFPVLGYLWHRFISGPRLRKHCEQVLCDTILIVREGGFDKLSPREVFLWSLKQGLPILTHYVERLRLQGDTVDPDSPKLKRILLPSVEAEAERILRVDWRQVRPEDHWLAVFSPGLLPQVKHGVFWGLKNKPEI</sequence>
<feature type="region of interest" description="Disordered" evidence="1">
    <location>
        <begin position="55"/>
        <end position="102"/>
    </location>
</feature>
<dbReference type="AlphaFoldDB" id="A0A0D2JII3"/>
<keyword evidence="3" id="KW-1185">Reference proteome</keyword>
<evidence type="ECO:0000313" key="3">
    <source>
        <dbReference type="Proteomes" id="UP000053617"/>
    </source>
</evidence>
<protein>
    <submittedName>
        <fullName evidence="2">Rhinocladiella mackenziei CBS 650.93 unplaced genomic scaffold supercont1.1, whole genome shotgun sequence</fullName>
    </submittedName>
</protein>
<proteinExistence type="predicted"/>
<dbReference type="VEuPathDB" id="FungiDB:Z518_00319"/>
<accession>A0A0D2JII3</accession>
<evidence type="ECO:0000256" key="1">
    <source>
        <dbReference type="SAM" id="MobiDB-lite"/>
    </source>
</evidence>
<dbReference type="EMBL" id="KN847475">
    <property type="protein sequence ID" value="KIX09240.1"/>
    <property type="molecule type" value="Genomic_DNA"/>
</dbReference>
<organism evidence="2 3">
    <name type="scientific">Rhinocladiella mackenziei CBS 650.93</name>
    <dbReference type="NCBI Taxonomy" id="1442369"/>
    <lineage>
        <taxon>Eukaryota</taxon>
        <taxon>Fungi</taxon>
        <taxon>Dikarya</taxon>
        <taxon>Ascomycota</taxon>
        <taxon>Pezizomycotina</taxon>
        <taxon>Eurotiomycetes</taxon>
        <taxon>Chaetothyriomycetidae</taxon>
        <taxon>Chaetothyriales</taxon>
        <taxon>Herpotrichiellaceae</taxon>
        <taxon>Rhinocladiella</taxon>
    </lineage>
</organism>
<reference evidence="2 3" key="1">
    <citation type="submission" date="2015-01" db="EMBL/GenBank/DDBJ databases">
        <title>The Genome Sequence of Rhinocladiella mackenzie CBS 650.93.</title>
        <authorList>
            <consortium name="The Broad Institute Genomics Platform"/>
            <person name="Cuomo C."/>
            <person name="de Hoog S."/>
            <person name="Gorbushina A."/>
            <person name="Stielow B."/>
            <person name="Teixiera M."/>
            <person name="Abouelleil A."/>
            <person name="Chapman S.B."/>
            <person name="Priest M."/>
            <person name="Young S.K."/>
            <person name="Wortman J."/>
            <person name="Nusbaum C."/>
            <person name="Birren B."/>
        </authorList>
    </citation>
    <scope>NUCLEOTIDE SEQUENCE [LARGE SCALE GENOMIC DNA]</scope>
    <source>
        <strain evidence="2 3">CBS 650.93</strain>
    </source>
</reference>